<feature type="binding site" evidence="6">
    <location>
        <position position="185"/>
    </location>
    <ligand>
        <name>S-adenosyl-L-methionine</name>
        <dbReference type="ChEBI" id="CHEBI:59789"/>
    </ligand>
</feature>
<dbReference type="STRING" id="1527444.ucyna2_00373"/>
<evidence type="ECO:0000256" key="2">
    <source>
        <dbReference type="ARBA" id="ARBA00022490"/>
    </source>
</evidence>
<dbReference type="Gene3D" id="3.40.50.150">
    <property type="entry name" value="Vaccinia Virus protein VP39"/>
    <property type="match status" value="1"/>
</dbReference>
<dbReference type="GO" id="GO:0005840">
    <property type="term" value="C:ribosome"/>
    <property type="evidence" value="ECO:0007669"/>
    <property type="project" value="UniProtKB-KW"/>
</dbReference>
<comment type="similarity">
    <text evidence="1 6">Belongs to the methyltransferase superfamily. PrmA family.</text>
</comment>
<dbReference type="InterPro" id="IPR050078">
    <property type="entry name" value="Ribosomal_L11_MeTrfase_PrmA"/>
</dbReference>
<dbReference type="GO" id="GO:0005737">
    <property type="term" value="C:cytoplasm"/>
    <property type="evidence" value="ECO:0007669"/>
    <property type="project" value="UniProtKB-SubCell"/>
</dbReference>
<dbReference type="PATRIC" id="fig|1527444.3.peg.356"/>
<name>A0A086CHT0_9CHRO</name>
<evidence type="ECO:0000256" key="5">
    <source>
        <dbReference type="ARBA" id="ARBA00022691"/>
    </source>
</evidence>
<evidence type="ECO:0000313" key="7">
    <source>
        <dbReference type="EMBL" id="KFF41744.1"/>
    </source>
</evidence>
<proteinExistence type="inferred from homology"/>
<dbReference type="CDD" id="cd02440">
    <property type="entry name" value="AdoMet_MTases"/>
    <property type="match status" value="1"/>
</dbReference>
<gene>
    <name evidence="6" type="primary">prmA</name>
    <name evidence="7" type="ORF">ucyna2_00373</name>
</gene>
<dbReference type="HAMAP" id="MF_00735">
    <property type="entry name" value="Methyltr_PrmA"/>
    <property type="match status" value="1"/>
</dbReference>
<dbReference type="GO" id="GO:0032259">
    <property type="term" value="P:methylation"/>
    <property type="evidence" value="ECO:0007669"/>
    <property type="project" value="UniProtKB-KW"/>
</dbReference>
<dbReference type="PIRSF" id="PIRSF000401">
    <property type="entry name" value="RPL11_MTase"/>
    <property type="match status" value="1"/>
</dbReference>
<dbReference type="PANTHER" id="PTHR43648:SF1">
    <property type="entry name" value="ELECTRON TRANSFER FLAVOPROTEIN BETA SUBUNIT LYSINE METHYLTRANSFERASE"/>
    <property type="match status" value="1"/>
</dbReference>
<keyword evidence="3 6" id="KW-0489">Methyltransferase</keyword>
<reference evidence="7 8" key="1">
    <citation type="submission" date="2014-08" db="EMBL/GenBank/DDBJ databases">
        <title>Comparative genomics reveals surprising divergence of two closely related strains of uncultivated UCYN-A cyanobacteria.</title>
        <authorList>
            <person name="Bombar D."/>
            <person name="Heller P."/>
            <person name="Sanchez-Baracaldo P."/>
            <person name="Carter B.J."/>
            <person name="Zert J.P."/>
        </authorList>
    </citation>
    <scope>NUCLEOTIDE SEQUENCE [LARGE SCALE GENOMIC DNA]</scope>
</reference>
<organism evidence="7 8">
    <name type="scientific">Candidatus Atelocyanobacterium thalassa isolate SIO64986</name>
    <dbReference type="NCBI Taxonomy" id="1527444"/>
    <lineage>
        <taxon>Bacteria</taxon>
        <taxon>Bacillati</taxon>
        <taxon>Cyanobacteriota</taxon>
        <taxon>Cyanophyceae</taxon>
        <taxon>Oscillatoriophycideae</taxon>
        <taxon>Chroococcales</taxon>
        <taxon>Aphanothecaceae</taxon>
        <taxon>Candidatus Atelocyanobacterium</taxon>
        <taxon>Candidatus Atelocyanobacterium thalassae</taxon>
    </lineage>
</organism>
<comment type="caution">
    <text evidence="7">The sequence shown here is derived from an EMBL/GenBank/DDBJ whole genome shotgun (WGS) entry which is preliminary data.</text>
</comment>
<keyword evidence="7" id="KW-0687">Ribonucleoprotein</keyword>
<evidence type="ECO:0000256" key="3">
    <source>
        <dbReference type="ARBA" id="ARBA00022603"/>
    </source>
</evidence>
<dbReference type="InterPro" id="IPR004498">
    <property type="entry name" value="Ribosomal_PrmA_MeTrfase"/>
</dbReference>
<dbReference type="SUPFAM" id="SSF53335">
    <property type="entry name" value="S-adenosyl-L-methionine-dependent methyltransferases"/>
    <property type="match status" value="1"/>
</dbReference>
<keyword evidence="7" id="KW-0689">Ribosomal protein</keyword>
<protein>
    <recommendedName>
        <fullName evidence="6">Ribosomal protein L11 methyltransferase</fullName>
        <shortName evidence="6">L11 Mtase</shortName>
        <ecNumber evidence="6">2.1.1.-</ecNumber>
    </recommendedName>
</protein>
<dbReference type="Proteomes" id="UP000028922">
    <property type="component" value="Unassembled WGS sequence"/>
</dbReference>
<feature type="binding site" evidence="6">
    <location>
        <position position="232"/>
    </location>
    <ligand>
        <name>S-adenosyl-L-methionine</name>
        <dbReference type="ChEBI" id="CHEBI:59789"/>
    </ligand>
</feature>
<comment type="subcellular location">
    <subcellularLocation>
        <location evidence="6">Cytoplasm</location>
    </subcellularLocation>
</comment>
<keyword evidence="2 6" id="KW-0963">Cytoplasm</keyword>
<dbReference type="GO" id="GO:0016279">
    <property type="term" value="F:protein-lysine N-methyltransferase activity"/>
    <property type="evidence" value="ECO:0007669"/>
    <property type="project" value="RHEA"/>
</dbReference>
<accession>A0A086CHT0</accession>
<feature type="binding site" evidence="6">
    <location>
        <position position="139"/>
    </location>
    <ligand>
        <name>S-adenosyl-L-methionine</name>
        <dbReference type="ChEBI" id="CHEBI:59789"/>
    </ligand>
</feature>
<feature type="binding site" evidence="6">
    <location>
        <position position="163"/>
    </location>
    <ligand>
        <name>S-adenosyl-L-methionine</name>
        <dbReference type="ChEBI" id="CHEBI:59789"/>
    </ligand>
</feature>
<dbReference type="NCBIfam" id="TIGR00406">
    <property type="entry name" value="prmA"/>
    <property type="match status" value="1"/>
</dbReference>
<evidence type="ECO:0000256" key="1">
    <source>
        <dbReference type="ARBA" id="ARBA00009741"/>
    </source>
</evidence>
<dbReference type="EMBL" id="JPSP01000003">
    <property type="protein sequence ID" value="KFF41744.1"/>
    <property type="molecule type" value="Genomic_DNA"/>
</dbReference>
<evidence type="ECO:0000256" key="4">
    <source>
        <dbReference type="ARBA" id="ARBA00022679"/>
    </source>
</evidence>
<keyword evidence="5 6" id="KW-0949">S-adenosyl-L-methionine</keyword>
<dbReference type="PANTHER" id="PTHR43648">
    <property type="entry name" value="ELECTRON TRANSFER FLAVOPROTEIN BETA SUBUNIT LYSINE METHYLTRANSFERASE"/>
    <property type="match status" value="1"/>
</dbReference>
<dbReference type="Pfam" id="PF06325">
    <property type="entry name" value="PrmA"/>
    <property type="match status" value="1"/>
</dbReference>
<dbReference type="AlphaFoldDB" id="A0A086CHT0"/>
<dbReference type="InterPro" id="IPR029063">
    <property type="entry name" value="SAM-dependent_MTases_sf"/>
</dbReference>
<keyword evidence="4 6" id="KW-0808">Transferase</keyword>
<comment type="function">
    <text evidence="6">Methylates ribosomal protein L11.</text>
</comment>
<dbReference type="EC" id="2.1.1.-" evidence="6"/>
<evidence type="ECO:0000313" key="8">
    <source>
        <dbReference type="Proteomes" id="UP000028922"/>
    </source>
</evidence>
<sequence>MSTSWWEITILCHPNLEDSICWRLDQFGCLGTSREVRGKFYTIQTYIPKLKYQSLEISTLFFWFHQDALNLCLPKPLASWKLINNEDWNNRWKKYWQPTEIGQHFLVYPAWLTISKNTKKIVLRLDPGTVFGTGTHPTTQLSLNFLEMCLVNQLKNISILDIGTGSGILAIAAALLGANKVHAIDVDYLAVDVALNNQCLNKINPNVLTIYQQSIDQLSESMPNKFDGIICNILAETMIHKFPKLSKLAKPNTWMILSGILLDQSENVINILEKYGWTVTNYSQKEQWCAYRICKVKKI</sequence>
<evidence type="ECO:0000256" key="6">
    <source>
        <dbReference type="HAMAP-Rule" id="MF_00735"/>
    </source>
</evidence>
<dbReference type="eggNOG" id="COG2264">
    <property type="taxonomic scope" value="Bacteria"/>
</dbReference>
<comment type="catalytic activity">
    <reaction evidence="6">
        <text>L-lysyl-[protein] + 3 S-adenosyl-L-methionine = N(6),N(6),N(6)-trimethyl-L-lysyl-[protein] + 3 S-adenosyl-L-homocysteine + 3 H(+)</text>
        <dbReference type="Rhea" id="RHEA:54192"/>
        <dbReference type="Rhea" id="RHEA-COMP:9752"/>
        <dbReference type="Rhea" id="RHEA-COMP:13826"/>
        <dbReference type="ChEBI" id="CHEBI:15378"/>
        <dbReference type="ChEBI" id="CHEBI:29969"/>
        <dbReference type="ChEBI" id="CHEBI:57856"/>
        <dbReference type="ChEBI" id="CHEBI:59789"/>
        <dbReference type="ChEBI" id="CHEBI:61961"/>
    </reaction>
</comment>